<name>A0ABV7ZZQ6_9GAMM</name>
<accession>A0ABV7ZZQ6</accession>
<feature type="transmembrane region" description="Helical" evidence="3">
    <location>
        <begin position="212"/>
        <end position="229"/>
    </location>
</feature>
<dbReference type="PANTHER" id="PTHR45138:SF9">
    <property type="entry name" value="DIGUANYLATE CYCLASE DGCM-RELATED"/>
    <property type="match status" value="1"/>
</dbReference>
<feature type="transmembrane region" description="Helical" evidence="3">
    <location>
        <begin position="187"/>
        <end position="205"/>
    </location>
</feature>
<evidence type="ECO:0000313" key="6">
    <source>
        <dbReference type="EMBL" id="MFC3852637.1"/>
    </source>
</evidence>
<dbReference type="Pfam" id="PF00990">
    <property type="entry name" value="GGDEF"/>
    <property type="match status" value="1"/>
</dbReference>
<feature type="signal peptide" evidence="4">
    <location>
        <begin position="1"/>
        <end position="19"/>
    </location>
</feature>
<feature type="transmembrane region" description="Helical" evidence="3">
    <location>
        <begin position="308"/>
        <end position="327"/>
    </location>
</feature>
<keyword evidence="6" id="KW-0548">Nucleotidyltransferase</keyword>
<dbReference type="Proteomes" id="UP001595617">
    <property type="component" value="Unassembled WGS sequence"/>
</dbReference>
<feature type="domain" description="GGDEF" evidence="5">
    <location>
        <begin position="456"/>
        <end position="587"/>
    </location>
</feature>
<keyword evidence="6" id="KW-0808">Transferase</keyword>
<keyword evidence="3" id="KW-0812">Transmembrane</keyword>
<dbReference type="InterPro" id="IPR011623">
    <property type="entry name" value="7TMR_DISM_rcpt_extracell_dom1"/>
</dbReference>
<dbReference type="InterPro" id="IPR050469">
    <property type="entry name" value="Diguanylate_Cyclase"/>
</dbReference>
<feature type="chain" id="PRO_5046123783" description="diguanylate cyclase" evidence="4">
    <location>
        <begin position="20"/>
        <end position="587"/>
    </location>
</feature>
<comment type="caution">
    <text evidence="6">The sequence shown here is derived from an EMBL/GenBank/DDBJ whole genome shotgun (WGS) entry which is preliminary data.</text>
</comment>
<reference evidence="7" key="1">
    <citation type="journal article" date="2019" name="Int. J. Syst. Evol. Microbiol.">
        <title>The Global Catalogue of Microorganisms (GCM) 10K type strain sequencing project: providing services to taxonomists for standard genome sequencing and annotation.</title>
        <authorList>
            <consortium name="The Broad Institute Genomics Platform"/>
            <consortium name="The Broad Institute Genome Sequencing Center for Infectious Disease"/>
            <person name="Wu L."/>
            <person name="Ma J."/>
        </authorList>
    </citation>
    <scope>NUCLEOTIDE SEQUENCE [LARGE SCALE GENOMIC DNA]</scope>
    <source>
        <strain evidence="7">IBRC 10765</strain>
    </source>
</reference>
<evidence type="ECO:0000256" key="3">
    <source>
        <dbReference type="SAM" id="Phobius"/>
    </source>
</evidence>
<dbReference type="NCBIfam" id="TIGR00254">
    <property type="entry name" value="GGDEF"/>
    <property type="match status" value="1"/>
</dbReference>
<organism evidence="6 7">
    <name type="scientific">Saccharospirillum mangrovi</name>
    <dbReference type="NCBI Taxonomy" id="2161747"/>
    <lineage>
        <taxon>Bacteria</taxon>
        <taxon>Pseudomonadati</taxon>
        <taxon>Pseudomonadota</taxon>
        <taxon>Gammaproteobacteria</taxon>
        <taxon>Oceanospirillales</taxon>
        <taxon>Saccharospirillaceae</taxon>
        <taxon>Saccharospirillum</taxon>
    </lineage>
</organism>
<keyword evidence="7" id="KW-1185">Reference proteome</keyword>
<dbReference type="InterPro" id="IPR029787">
    <property type="entry name" value="Nucleotide_cyclase"/>
</dbReference>
<dbReference type="Gene3D" id="3.30.70.270">
    <property type="match status" value="1"/>
</dbReference>
<feature type="transmembrane region" description="Helical" evidence="3">
    <location>
        <begin position="249"/>
        <end position="267"/>
    </location>
</feature>
<comment type="catalytic activity">
    <reaction evidence="2">
        <text>2 GTP = 3',3'-c-di-GMP + 2 diphosphate</text>
        <dbReference type="Rhea" id="RHEA:24898"/>
        <dbReference type="ChEBI" id="CHEBI:33019"/>
        <dbReference type="ChEBI" id="CHEBI:37565"/>
        <dbReference type="ChEBI" id="CHEBI:58805"/>
        <dbReference type="EC" id="2.7.7.65"/>
    </reaction>
</comment>
<evidence type="ECO:0000256" key="4">
    <source>
        <dbReference type="SAM" id="SignalP"/>
    </source>
</evidence>
<dbReference type="EMBL" id="JBHRYR010000003">
    <property type="protein sequence ID" value="MFC3852637.1"/>
    <property type="molecule type" value="Genomic_DNA"/>
</dbReference>
<dbReference type="Pfam" id="PF07695">
    <property type="entry name" value="7TMR-DISM_7TM"/>
    <property type="match status" value="1"/>
</dbReference>
<keyword evidence="3" id="KW-0472">Membrane</keyword>
<proteinExistence type="predicted"/>
<sequence>MRILLLLLGMVGLTLAAQADYLDNTRIAKESSIDLSQQWEYRWGDSPFTADGRPLWTLEDNPAAWAPIDFPSNPPNRDGQTNAWYRLTLPDNQWRDPALYIFSIDLIAEFYLEDELIYRFGDFDASGQGRFIGWPWHIVLLPDDFAGKTLYARVYSDYPDIGLWGEVSLGPHIGHLQRMVKDDAGTLFISALLLLVTMFSLIFWFANRRLKANLYLSLFALCMAFVVLRQTELRLLLAYTPLTWEFLGGMAYFAIPLALAGYMEQVFNHARRWMRYLRWSLSAAVVIAFSLAILDIISIANLYPAFDIILLVSLLFIAAHLAFAVILQQTGARLVLTGMLILGGFYVYDMATAHGFLPWDRQRAEWGALIFVILLAIQAFRMFVGLQGQLLELTSELERKVTARTLELARRNDELFHANQQLHNLATTDPLTGLHNRRYFFDSASVEIKRTLRSQAPLALLVMDADNFKRINDNFGHAAGDAVLREATQICRSVVRDTDIFGRIGGEEFALCLPGTDIQGAVELAERLLVALRDSPIYFHDQEINFTMSIGVAMFEPTDRDVDSVYQRADAAMYDAKHQGRNRVAKR</sequence>
<evidence type="ECO:0000256" key="1">
    <source>
        <dbReference type="ARBA" id="ARBA00012528"/>
    </source>
</evidence>
<dbReference type="SMART" id="SM00267">
    <property type="entry name" value="GGDEF"/>
    <property type="match status" value="1"/>
</dbReference>
<dbReference type="PANTHER" id="PTHR45138">
    <property type="entry name" value="REGULATORY COMPONENTS OF SENSORY TRANSDUCTION SYSTEM"/>
    <property type="match status" value="1"/>
</dbReference>
<feature type="transmembrane region" description="Helical" evidence="3">
    <location>
        <begin position="334"/>
        <end position="354"/>
    </location>
</feature>
<dbReference type="PROSITE" id="PS50887">
    <property type="entry name" value="GGDEF"/>
    <property type="match status" value="1"/>
</dbReference>
<dbReference type="RefSeq" id="WP_380695034.1">
    <property type="nucleotide sequence ID" value="NZ_JBHRYR010000003.1"/>
</dbReference>
<dbReference type="InterPro" id="IPR000160">
    <property type="entry name" value="GGDEF_dom"/>
</dbReference>
<protein>
    <recommendedName>
        <fullName evidence="1">diguanylate cyclase</fullName>
        <ecNumber evidence="1">2.7.7.65</ecNumber>
    </recommendedName>
</protein>
<evidence type="ECO:0000313" key="7">
    <source>
        <dbReference type="Proteomes" id="UP001595617"/>
    </source>
</evidence>
<feature type="transmembrane region" description="Helical" evidence="3">
    <location>
        <begin position="279"/>
        <end position="302"/>
    </location>
</feature>
<dbReference type="SUPFAM" id="SSF55073">
    <property type="entry name" value="Nucleotide cyclase"/>
    <property type="match status" value="1"/>
</dbReference>
<keyword evidence="3" id="KW-1133">Transmembrane helix</keyword>
<dbReference type="EC" id="2.7.7.65" evidence="1"/>
<dbReference type="CDD" id="cd01949">
    <property type="entry name" value="GGDEF"/>
    <property type="match status" value="1"/>
</dbReference>
<evidence type="ECO:0000259" key="5">
    <source>
        <dbReference type="PROSITE" id="PS50887"/>
    </source>
</evidence>
<gene>
    <name evidence="6" type="ORF">ACFOOG_07315</name>
</gene>
<keyword evidence="4" id="KW-0732">Signal</keyword>
<dbReference type="InterPro" id="IPR043128">
    <property type="entry name" value="Rev_trsase/Diguanyl_cyclase"/>
</dbReference>
<feature type="transmembrane region" description="Helical" evidence="3">
    <location>
        <begin position="366"/>
        <end position="384"/>
    </location>
</feature>
<evidence type="ECO:0000256" key="2">
    <source>
        <dbReference type="ARBA" id="ARBA00034247"/>
    </source>
</evidence>
<dbReference type="GO" id="GO:0052621">
    <property type="term" value="F:diguanylate cyclase activity"/>
    <property type="evidence" value="ECO:0007669"/>
    <property type="project" value="UniProtKB-EC"/>
</dbReference>